<evidence type="ECO:0000313" key="4">
    <source>
        <dbReference type="Proteomes" id="UP000277671"/>
    </source>
</evidence>
<dbReference type="Proteomes" id="UP000277671">
    <property type="component" value="Unassembled WGS sequence"/>
</dbReference>
<feature type="compositionally biased region" description="Basic and acidic residues" evidence="1">
    <location>
        <begin position="16"/>
        <end position="26"/>
    </location>
</feature>
<name>A0A495JVS4_9ACTN</name>
<evidence type="ECO:0000256" key="2">
    <source>
        <dbReference type="SAM" id="Phobius"/>
    </source>
</evidence>
<keyword evidence="2" id="KW-0812">Transmembrane</keyword>
<evidence type="ECO:0000313" key="3">
    <source>
        <dbReference type="EMBL" id="RKR92422.1"/>
    </source>
</evidence>
<sequence length="179" mass="18675">MAQWRPTPEGNTVNKNDARSSSRRGTDATPPPPTPIRISSGRHPFELTFLLGGLVCGIMMTVFDALPRSLVLAMPATVEWSWEAGLIIAGLLGLAGVGWPGQLSTGLGLELGAVLLLGANTAMYAIALFSMSGMAALTAGTFIGAVSIGSSWRCAQIIGDLRRLARASLMNPPTRTGTP</sequence>
<keyword evidence="2" id="KW-0472">Membrane</keyword>
<feature type="transmembrane region" description="Helical" evidence="2">
    <location>
        <begin position="80"/>
        <end position="99"/>
    </location>
</feature>
<dbReference type="EMBL" id="RBKT01000001">
    <property type="protein sequence ID" value="RKR92422.1"/>
    <property type="molecule type" value="Genomic_DNA"/>
</dbReference>
<feature type="transmembrane region" description="Helical" evidence="2">
    <location>
        <begin position="135"/>
        <end position="155"/>
    </location>
</feature>
<protein>
    <submittedName>
        <fullName evidence="3">Uncharacterized protein</fullName>
    </submittedName>
</protein>
<feature type="region of interest" description="Disordered" evidence="1">
    <location>
        <begin position="1"/>
        <end position="40"/>
    </location>
</feature>
<gene>
    <name evidence="3" type="ORF">BDK92_6863</name>
</gene>
<comment type="caution">
    <text evidence="3">The sequence shown here is derived from an EMBL/GenBank/DDBJ whole genome shotgun (WGS) entry which is preliminary data.</text>
</comment>
<reference evidence="3 4" key="1">
    <citation type="submission" date="2018-10" db="EMBL/GenBank/DDBJ databases">
        <title>Sequencing the genomes of 1000 actinobacteria strains.</title>
        <authorList>
            <person name="Klenk H.-P."/>
        </authorList>
    </citation>
    <scope>NUCLEOTIDE SEQUENCE [LARGE SCALE GENOMIC DNA]</scope>
    <source>
        <strain evidence="3 4">DSM 45175</strain>
    </source>
</reference>
<proteinExistence type="predicted"/>
<feature type="transmembrane region" description="Helical" evidence="2">
    <location>
        <begin position="111"/>
        <end position="129"/>
    </location>
</feature>
<organism evidence="3 4">
    <name type="scientific">Micromonospora pisi</name>
    <dbReference type="NCBI Taxonomy" id="589240"/>
    <lineage>
        <taxon>Bacteria</taxon>
        <taxon>Bacillati</taxon>
        <taxon>Actinomycetota</taxon>
        <taxon>Actinomycetes</taxon>
        <taxon>Micromonosporales</taxon>
        <taxon>Micromonosporaceae</taxon>
        <taxon>Micromonospora</taxon>
    </lineage>
</organism>
<feature type="transmembrane region" description="Helical" evidence="2">
    <location>
        <begin position="47"/>
        <end position="68"/>
    </location>
</feature>
<accession>A0A495JVS4</accession>
<keyword evidence="4" id="KW-1185">Reference proteome</keyword>
<evidence type="ECO:0000256" key="1">
    <source>
        <dbReference type="SAM" id="MobiDB-lite"/>
    </source>
</evidence>
<dbReference type="AlphaFoldDB" id="A0A495JVS4"/>
<keyword evidence="2" id="KW-1133">Transmembrane helix</keyword>